<comment type="caution">
    <text evidence="2">The sequence shown here is derived from an EMBL/GenBank/DDBJ whole genome shotgun (WGS) entry which is preliminary data.</text>
</comment>
<organism evidence="2 3">
    <name type="scientific">Allacma fusca</name>
    <dbReference type="NCBI Taxonomy" id="39272"/>
    <lineage>
        <taxon>Eukaryota</taxon>
        <taxon>Metazoa</taxon>
        <taxon>Ecdysozoa</taxon>
        <taxon>Arthropoda</taxon>
        <taxon>Hexapoda</taxon>
        <taxon>Collembola</taxon>
        <taxon>Symphypleona</taxon>
        <taxon>Sminthuridae</taxon>
        <taxon>Allacma</taxon>
    </lineage>
</organism>
<protein>
    <recommendedName>
        <fullName evidence="1">3'-5' exonuclease domain-containing protein</fullName>
    </recommendedName>
</protein>
<dbReference type="InterPro" id="IPR002562">
    <property type="entry name" value="3'-5'_exonuclease_dom"/>
</dbReference>
<dbReference type="GO" id="GO:0071038">
    <property type="term" value="P:TRAMP-dependent tRNA surveillance pathway"/>
    <property type="evidence" value="ECO:0007669"/>
    <property type="project" value="TreeGrafter"/>
</dbReference>
<dbReference type="EMBL" id="CAJVCH010568809">
    <property type="protein sequence ID" value="CAG7833169.1"/>
    <property type="molecule type" value="Genomic_DNA"/>
</dbReference>
<proteinExistence type="predicted"/>
<dbReference type="GO" id="GO:0000176">
    <property type="term" value="C:nuclear exosome (RNase complex)"/>
    <property type="evidence" value="ECO:0007669"/>
    <property type="project" value="TreeGrafter"/>
</dbReference>
<dbReference type="GO" id="GO:0000467">
    <property type="term" value="P:exonucleolytic trimming to generate mature 3'-end of 5.8S rRNA from tricistronic rRNA transcript (SSU-rRNA, 5.8S rRNA, LSU-rRNA)"/>
    <property type="evidence" value="ECO:0007669"/>
    <property type="project" value="InterPro"/>
</dbReference>
<sequence>MAVPQEICDNLNKVLEDKRILKVIHGAPNDIKWLQRDFNIYICPLVDTQFVDLKLGPDSPDPQGAPPGFSTLVNKLLHIKISTAEEVLGQLSDYSARPLHQDLQTFACNDTRLLLHFVALTSSSTNFKLVLEKSTLLCKRSVWISEKYPTVHEKMPEPMPHKVEVRFKALHEFRETQSKLEDRKPQDLIPTLVLKTIAFGKRCSPLRQFQMERDLSLVPNRRVPKRESRKYHGDVAAHCLAEKAPKCAAEKEFCNKNPTELPKLEAEKQRIKLKRSNRRIAVALVRYSKDGERSWTVRDLS</sequence>
<dbReference type="GO" id="GO:0071039">
    <property type="term" value="P:nuclear polyadenylation-dependent CUT catabolic process"/>
    <property type="evidence" value="ECO:0007669"/>
    <property type="project" value="TreeGrafter"/>
</dbReference>
<dbReference type="AlphaFoldDB" id="A0A8J2LHF7"/>
<accession>A0A8J2LHF7</accession>
<dbReference type="GO" id="GO:0071044">
    <property type="term" value="P:histone mRNA catabolic process"/>
    <property type="evidence" value="ECO:0007669"/>
    <property type="project" value="TreeGrafter"/>
</dbReference>
<evidence type="ECO:0000313" key="3">
    <source>
        <dbReference type="Proteomes" id="UP000708208"/>
    </source>
</evidence>
<dbReference type="InterPro" id="IPR045092">
    <property type="entry name" value="Rrp6-like"/>
</dbReference>
<dbReference type="GO" id="GO:0005730">
    <property type="term" value="C:nucleolus"/>
    <property type="evidence" value="ECO:0007669"/>
    <property type="project" value="TreeGrafter"/>
</dbReference>
<keyword evidence="3" id="KW-1185">Reference proteome</keyword>
<evidence type="ECO:0000259" key="1">
    <source>
        <dbReference type="Pfam" id="PF01612"/>
    </source>
</evidence>
<feature type="domain" description="3'-5' exonuclease" evidence="1">
    <location>
        <begin position="4"/>
        <end position="116"/>
    </location>
</feature>
<dbReference type="Proteomes" id="UP000708208">
    <property type="component" value="Unassembled WGS sequence"/>
</dbReference>
<reference evidence="2" key="1">
    <citation type="submission" date="2021-06" db="EMBL/GenBank/DDBJ databases">
        <authorList>
            <person name="Hodson N. C."/>
            <person name="Mongue J. A."/>
            <person name="Jaron S. K."/>
        </authorList>
    </citation>
    <scope>NUCLEOTIDE SEQUENCE</scope>
</reference>
<dbReference type="GO" id="GO:0071035">
    <property type="term" value="P:nuclear polyadenylation-dependent rRNA catabolic process"/>
    <property type="evidence" value="ECO:0007669"/>
    <property type="project" value="TreeGrafter"/>
</dbReference>
<evidence type="ECO:0000313" key="2">
    <source>
        <dbReference type="EMBL" id="CAG7833169.1"/>
    </source>
</evidence>
<dbReference type="GO" id="GO:0000175">
    <property type="term" value="F:3'-5'-RNA exonuclease activity"/>
    <property type="evidence" value="ECO:0007669"/>
    <property type="project" value="InterPro"/>
</dbReference>
<dbReference type="GO" id="GO:0071051">
    <property type="term" value="P:poly(A)-dependent snoRNA 3'-end processing"/>
    <property type="evidence" value="ECO:0007669"/>
    <property type="project" value="TreeGrafter"/>
</dbReference>
<dbReference type="GO" id="GO:0071040">
    <property type="term" value="P:nuclear polyadenylation-dependent antisense transcript catabolic process"/>
    <property type="evidence" value="ECO:0007669"/>
    <property type="project" value="TreeGrafter"/>
</dbReference>
<dbReference type="PANTHER" id="PTHR12124">
    <property type="entry name" value="POLYMYOSITIS/SCLERODERMA AUTOANTIGEN-RELATED"/>
    <property type="match status" value="1"/>
</dbReference>
<dbReference type="OrthoDB" id="1920326at2759"/>
<gene>
    <name evidence="2" type="ORF">AFUS01_LOCUS42812</name>
</gene>
<dbReference type="GO" id="GO:0071037">
    <property type="term" value="P:nuclear polyadenylation-dependent snRNA catabolic process"/>
    <property type="evidence" value="ECO:0007669"/>
    <property type="project" value="TreeGrafter"/>
</dbReference>
<dbReference type="Pfam" id="PF01612">
    <property type="entry name" value="DNA_pol_A_exo1"/>
    <property type="match status" value="1"/>
</dbReference>
<name>A0A8J2LHF7_9HEXA</name>
<dbReference type="PANTHER" id="PTHR12124:SF47">
    <property type="entry name" value="EXOSOME COMPONENT 10"/>
    <property type="match status" value="1"/>
</dbReference>
<dbReference type="GO" id="GO:0003727">
    <property type="term" value="F:single-stranded RNA binding"/>
    <property type="evidence" value="ECO:0007669"/>
    <property type="project" value="TreeGrafter"/>
</dbReference>
<dbReference type="GO" id="GO:0071036">
    <property type="term" value="P:nuclear polyadenylation-dependent snoRNA catabolic process"/>
    <property type="evidence" value="ECO:0007669"/>
    <property type="project" value="TreeGrafter"/>
</dbReference>